<comment type="caution">
    <text evidence="2">The sequence shown here is derived from an EMBL/GenBank/DDBJ whole genome shotgun (WGS) entry which is preliminary data.</text>
</comment>
<protein>
    <submittedName>
        <fullName evidence="2">UDP-2,3-diacylglucosamine diphosphatase</fullName>
    </submittedName>
</protein>
<keyword evidence="1" id="KW-0378">Hydrolase</keyword>
<gene>
    <name evidence="2" type="ORF">IAD06_02450</name>
</gene>
<dbReference type="Gene3D" id="3.60.21.10">
    <property type="match status" value="1"/>
</dbReference>
<evidence type="ECO:0000313" key="3">
    <source>
        <dbReference type="Proteomes" id="UP000886722"/>
    </source>
</evidence>
<dbReference type="CDD" id="cd07398">
    <property type="entry name" value="MPP_YbbF-LpxH"/>
    <property type="match status" value="1"/>
</dbReference>
<dbReference type="InterPro" id="IPR029052">
    <property type="entry name" value="Metallo-depent_PP-like"/>
</dbReference>
<accession>A0A9D1KCS7</accession>
<dbReference type="Proteomes" id="UP000886722">
    <property type="component" value="Unassembled WGS sequence"/>
</dbReference>
<evidence type="ECO:0000256" key="1">
    <source>
        <dbReference type="ARBA" id="ARBA00022801"/>
    </source>
</evidence>
<dbReference type="PANTHER" id="PTHR34990">
    <property type="entry name" value="UDP-2,3-DIACYLGLUCOSAMINE HYDROLASE-RELATED"/>
    <property type="match status" value="1"/>
</dbReference>
<dbReference type="GO" id="GO:0009245">
    <property type="term" value="P:lipid A biosynthetic process"/>
    <property type="evidence" value="ECO:0007669"/>
    <property type="project" value="TreeGrafter"/>
</dbReference>
<reference evidence="2" key="1">
    <citation type="submission" date="2020-10" db="EMBL/GenBank/DDBJ databases">
        <authorList>
            <person name="Gilroy R."/>
        </authorList>
    </citation>
    <scope>NUCLEOTIDE SEQUENCE</scope>
    <source>
        <strain evidence="2">21143</strain>
    </source>
</reference>
<dbReference type="GO" id="GO:0016020">
    <property type="term" value="C:membrane"/>
    <property type="evidence" value="ECO:0007669"/>
    <property type="project" value="GOC"/>
</dbReference>
<reference evidence="2" key="2">
    <citation type="journal article" date="2021" name="PeerJ">
        <title>Extensive microbial diversity within the chicken gut microbiome revealed by metagenomics and culture.</title>
        <authorList>
            <person name="Gilroy R."/>
            <person name="Ravi A."/>
            <person name="Getino M."/>
            <person name="Pursley I."/>
            <person name="Horton D.L."/>
            <person name="Alikhan N.F."/>
            <person name="Baker D."/>
            <person name="Gharbi K."/>
            <person name="Hall N."/>
            <person name="Watson M."/>
            <person name="Adriaenssens E.M."/>
            <person name="Foster-Nyarko E."/>
            <person name="Jarju S."/>
            <person name="Secka A."/>
            <person name="Antonio M."/>
            <person name="Oren A."/>
            <person name="Chaudhuri R.R."/>
            <person name="La Ragione R."/>
            <person name="Hildebrand F."/>
            <person name="Pallen M.J."/>
        </authorList>
    </citation>
    <scope>NUCLEOTIDE SEQUENCE</scope>
    <source>
        <strain evidence="2">21143</strain>
    </source>
</reference>
<name>A0A9D1KCS7_9BACT</name>
<organism evidence="2 3">
    <name type="scientific">Candidatus Caccoplasma intestinavium</name>
    <dbReference type="NCBI Taxonomy" id="2840716"/>
    <lineage>
        <taxon>Bacteria</taxon>
        <taxon>Pseudomonadati</taxon>
        <taxon>Bacteroidota</taxon>
        <taxon>Bacteroidia</taxon>
        <taxon>Bacteroidales</taxon>
        <taxon>Bacteroidaceae</taxon>
        <taxon>Bacteroidaceae incertae sedis</taxon>
        <taxon>Candidatus Caccoplasma</taxon>
    </lineage>
</organism>
<sequence length="255" mass="30122">MRTNTYFLSDLHLGTHSVSPAERLDRERRVVRWLDTVKDDASVIYLLGDILDYWYEYKHVVPRGFTRFFGKIAELTDSGVEVHWFIGNHDIWIFDYLPSELGVIVHKSPCLVSLGRYTAYLAHGDGLGRTPFSFRIIRSVFHSRICQILYSAIHPRWTVAFAHRWSSHSRKHGNDLPYQGEENEFLVRYAKEYRRENPSPHIDFFIFGHRHILLDLMIARDCRVLILGDWIQHFSYARFDGEQLFLEQYIEGDSQ</sequence>
<dbReference type="GO" id="GO:0008758">
    <property type="term" value="F:UDP-2,3-diacylglucosamine hydrolase activity"/>
    <property type="evidence" value="ECO:0007669"/>
    <property type="project" value="TreeGrafter"/>
</dbReference>
<dbReference type="PANTHER" id="PTHR34990:SF1">
    <property type="entry name" value="UDP-2,3-DIACYLGLUCOSAMINE HYDROLASE"/>
    <property type="match status" value="1"/>
</dbReference>
<evidence type="ECO:0000313" key="2">
    <source>
        <dbReference type="EMBL" id="HIT38889.1"/>
    </source>
</evidence>
<dbReference type="EMBL" id="DVKT01000018">
    <property type="protein sequence ID" value="HIT38889.1"/>
    <property type="molecule type" value="Genomic_DNA"/>
</dbReference>
<dbReference type="AlphaFoldDB" id="A0A9D1KCS7"/>
<dbReference type="InterPro" id="IPR043461">
    <property type="entry name" value="LpxH-like"/>
</dbReference>
<proteinExistence type="predicted"/>
<dbReference type="SUPFAM" id="SSF56300">
    <property type="entry name" value="Metallo-dependent phosphatases"/>
    <property type="match status" value="1"/>
</dbReference>